<comment type="function">
    <text evidence="10">Interacts with outer membrane receptor proteins that carry out high-affinity binding and energy dependent uptake into the periplasmic space of specific substrates. It could act to transduce energy from the cytoplasmic membrane to specific energy-requiring processes in the outer membrane, resulting in the release into the periplasm of ligands bound by these outer membrane proteins.</text>
</comment>
<keyword evidence="3 10" id="KW-0813">Transport</keyword>
<evidence type="ECO:0000313" key="14">
    <source>
        <dbReference type="Proteomes" id="UP000809621"/>
    </source>
</evidence>
<evidence type="ECO:0000256" key="10">
    <source>
        <dbReference type="RuleBase" id="RU362123"/>
    </source>
</evidence>
<dbReference type="InterPro" id="IPR006260">
    <property type="entry name" value="TonB/TolA_C"/>
</dbReference>
<evidence type="ECO:0000256" key="5">
    <source>
        <dbReference type="ARBA" id="ARBA00022519"/>
    </source>
</evidence>
<dbReference type="InterPro" id="IPR051045">
    <property type="entry name" value="TonB-dependent_transducer"/>
</dbReference>
<organism evidence="13 14">
    <name type="scientific">Vibrio ulleungensis</name>
    <dbReference type="NCBI Taxonomy" id="2807619"/>
    <lineage>
        <taxon>Bacteria</taxon>
        <taxon>Pseudomonadati</taxon>
        <taxon>Pseudomonadota</taxon>
        <taxon>Gammaproteobacteria</taxon>
        <taxon>Vibrionales</taxon>
        <taxon>Vibrionaceae</taxon>
        <taxon>Vibrio</taxon>
    </lineage>
</organism>
<evidence type="ECO:0000256" key="3">
    <source>
        <dbReference type="ARBA" id="ARBA00022448"/>
    </source>
</evidence>
<protein>
    <recommendedName>
        <fullName evidence="10">Protein TonB</fullName>
    </recommendedName>
</protein>
<dbReference type="RefSeq" id="WP_205158493.1">
    <property type="nucleotide sequence ID" value="NZ_JAFEUM010000004.1"/>
</dbReference>
<dbReference type="Pfam" id="PF03544">
    <property type="entry name" value="TonB_C"/>
    <property type="match status" value="1"/>
</dbReference>
<dbReference type="Proteomes" id="UP000809621">
    <property type="component" value="Unassembled WGS sequence"/>
</dbReference>
<feature type="domain" description="TonB C-terminal" evidence="12">
    <location>
        <begin position="113"/>
        <end position="205"/>
    </location>
</feature>
<evidence type="ECO:0000256" key="2">
    <source>
        <dbReference type="ARBA" id="ARBA00006555"/>
    </source>
</evidence>
<dbReference type="EMBL" id="JAFEUM010000004">
    <property type="protein sequence ID" value="MBM7036930.1"/>
    <property type="molecule type" value="Genomic_DNA"/>
</dbReference>
<evidence type="ECO:0000256" key="8">
    <source>
        <dbReference type="ARBA" id="ARBA00022989"/>
    </source>
</evidence>
<dbReference type="SUPFAM" id="SSF74653">
    <property type="entry name" value="TolA/TonB C-terminal domain"/>
    <property type="match status" value="1"/>
</dbReference>
<name>A0ABS2HHD3_9VIBR</name>
<dbReference type="InterPro" id="IPR003538">
    <property type="entry name" value="TonB"/>
</dbReference>
<keyword evidence="10" id="KW-0735">Signal-anchor</keyword>
<keyword evidence="7 10" id="KW-0653">Protein transport</keyword>
<dbReference type="PROSITE" id="PS52015">
    <property type="entry name" value="TONB_CTD"/>
    <property type="match status" value="1"/>
</dbReference>
<evidence type="ECO:0000313" key="13">
    <source>
        <dbReference type="EMBL" id="MBM7036930.1"/>
    </source>
</evidence>
<evidence type="ECO:0000256" key="7">
    <source>
        <dbReference type="ARBA" id="ARBA00022927"/>
    </source>
</evidence>
<evidence type="ECO:0000256" key="6">
    <source>
        <dbReference type="ARBA" id="ARBA00022692"/>
    </source>
</evidence>
<dbReference type="NCBIfam" id="TIGR01352">
    <property type="entry name" value="tonB_Cterm"/>
    <property type="match status" value="1"/>
</dbReference>
<keyword evidence="4 10" id="KW-1003">Cell membrane</keyword>
<evidence type="ECO:0000256" key="4">
    <source>
        <dbReference type="ARBA" id="ARBA00022475"/>
    </source>
</evidence>
<keyword evidence="6" id="KW-0812">Transmembrane</keyword>
<comment type="similarity">
    <text evidence="2 10">Belongs to the TonB family.</text>
</comment>
<keyword evidence="9" id="KW-0472">Membrane</keyword>
<evidence type="ECO:0000259" key="12">
    <source>
        <dbReference type="PROSITE" id="PS52015"/>
    </source>
</evidence>
<evidence type="ECO:0000256" key="9">
    <source>
        <dbReference type="ARBA" id="ARBA00023136"/>
    </source>
</evidence>
<evidence type="ECO:0000256" key="11">
    <source>
        <dbReference type="SAM" id="MobiDB-lite"/>
    </source>
</evidence>
<comment type="caution">
    <text evidence="13">The sequence shown here is derived from an EMBL/GenBank/DDBJ whole genome shotgun (WGS) entry which is preliminary data.</text>
</comment>
<accession>A0ABS2HHD3</accession>
<keyword evidence="8" id="KW-1133">Transmembrane helix</keyword>
<dbReference type="PANTHER" id="PTHR33446">
    <property type="entry name" value="PROTEIN TONB-RELATED"/>
    <property type="match status" value="1"/>
</dbReference>
<evidence type="ECO:0000256" key="1">
    <source>
        <dbReference type="ARBA" id="ARBA00004383"/>
    </source>
</evidence>
<dbReference type="PRINTS" id="PR01374">
    <property type="entry name" value="TONBPROTEIN"/>
</dbReference>
<feature type="region of interest" description="Disordered" evidence="11">
    <location>
        <begin position="51"/>
        <end position="76"/>
    </location>
</feature>
<dbReference type="Gene3D" id="3.30.1150.10">
    <property type="match status" value="1"/>
</dbReference>
<keyword evidence="14" id="KW-1185">Reference proteome</keyword>
<dbReference type="InterPro" id="IPR037682">
    <property type="entry name" value="TonB_C"/>
</dbReference>
<sequence length="205" mass="22890">MIRLFVAAPFALGCALLLFSFMAWMVDTSHRRAPEAGDAVRFDMVMANNEQDVQRRKRTVPEQPKAPQLPEQMPTAQVDTPQTQLSAIELPSLNLNTGIDGLAISTPSFGDFKVNQQVMPLYRVEPRYPSRALDRGIEGYVVMTFTIDATGKPTDITLVESNPKNVFDREAARALAKWKYQPKTDAGKAVPQYGQTVKLEFKMAQ</sequence>
<comment type="subcellular location">
    <subcellularLocation>
        <location evidence="1 10">Cell inner membrane</location>
        <topology evidence="1 10">Single-pass membrane protein</topology>
        <orientation evidence="1 10">Periplasmic side</orientation>
    </subcellularLocation>
</comment>
<proteinExistence type="inferred from homology"/>
<keyword evidence="5 10" id="KW-0997">Cell inner membrane</keyword>
<gene>
    <name evidence="13" type="ORF">JQC93_11005</name>
</gene>
<dbReference type="PANTHER" id="PTHR33446:SF14">
    <property type="entry name" value="PROTEIN TONB"/>
    <property type="match status" value="1"/>
</dbReference>
<reference evidence="13 14" key="1">
    <citation type="submission" date="2021-02" db="EMBL/GenBank/DDBJ databases">
        <authorList>
            <person name="Park J.-S."/>
        </authorList>
    </citation>
    <scope>NUCLEOTIDE SEQUENCE [LARGE SCALE GENOMIC DNA]</scope>
    <source>
        <strain evidence="13 14">188UL20-2</strain>
    </source>
</reference>